<keyword evidence="1" id="KW-0472">Membrane</keyword>
<gene>
    <name evidence="3" type="ORF">GCM10023189_07740</name>
</gene>
<reference evidence="4" key="1">
    <citation type="journal article" date="2019" name="Int. J. Syst. Evol. Microbiol.">
        <title>The Global Catalogue of Microorganisms (GCM) 10K type strain sequencing project: providing services to taxonomists for standard genome sequencing and annotation.</title>
        <authorList>
            <consortium name="The Broad Institute Genomics Platform"/>
            <consortium name="The Broad Institute Genome Sequencing Center for Infectious Disease"/>
            <person name="Wu L."/>
            <person name="Ma J."/>
        </authorList>
    </citation>
    <scope>NUCLEOTIDE SEQUENCE [LARGE SCALE GENOMIC DNA]</scope>
    <source>
        <strain evidence="4">JCM 17927</strain>
    </source>
</reference>
<evidence type="ECO:0000256" key="1">
    <source>
        <dbReference type="SAM" id="Phobius"/>
    </source>
</evidence>
<keyword evidence="4" id="KW-1185">Reference proteome</keyword>
<evidence type="ECO:0000313" key="3">
    <source>
        <dbReference type="EMBL" id="GAA4449005.1"/>
    </source>
</evidence>
<feature type="signal peptide" evidence="2">
    <location>
        <begin position="1"/>
        <end position="22"/>
    </location>
</feature>
<name>A0ABP8MHE0_9BACT</name>
<sequence length="201" mass="22097">MGAIKKLFLLLGMLSIVTDLQAQERGTGWSYKVTIPPSRRAADLYRVKITTLAGRRVVGYLYDLNNSQVLYTRDNPNKENLINVMVLDIRLARRVSLYPQSGWFAGPLEGAVIGGIGLGYLAFQSIQKSPPRSPVAYGLNLVLAVGGGAGLGAVAGSGIQQLTARPLFRSVVQEGKINELMEQLRPYSYRYQTEVIERIPE</sequence>
<dbReference type="Proteomes" id="UP001501175">
    <property type="component" value="Unassembled WGS sequence"/>
</dbReference>
<feature type="chain" id="PRO_5046611591" evidence="2">
    <location>
        <begin position="23"/>
        <end position="201"/>
    </location>
</feature>
<feature type="transmembrane region" description="Helical" evidence="1">
    <location>
        <begin position="103"/>
        <end position="123"/>
    </location>
</feature>
<protein>
    <submittedName>
        <fullName evidence="3">Uncharacterized protein</fullName>
    </submittedName>
</protein>
<organism evidence="3 4">
    <name type="scientific">Nibrella saemangeumensis</name>
    <dbReference type="NCBI Taxonomy" id="1084526"/>
    <lineage>
        <taxon>Bacteria</taxon>
        <taxon>Pseudomonadati</taxon>
        <taxon>Bacteroidota</taxon>
        <taxon>Cytophagia</taxon>
        <taxon>Cytophagales</taxon>
        <taxon>Spirosomataceae</taxon>
        <taxon>Nibrella</taxon>
    </lineage>
</organism>
<keyword evidence="1" id="KW-1133">Transmembrane helix</keyword>
<proteinExistence type="predicted"/>
<comment type="caution">
    <text evidence="3">The sequence shown here is derived from an EMBL/GenBank/DDBJ whole genome shotgun (WGS) entry which is preliminary data.</text>
</comment>
<evidence type="ECO:0000256" key="2">
    <source>
        <dbReference type="SAM" id="SignalP"/>
    </source>
</evidence>
<feature type="transmembrane region" description="Helical" evidence="1">
    <location>
        <begin position="135"/>
        <end position="159"/>
    </location>
</feature>
<evidence type="ECO:0000313" key="4">
    <source>
        <dbReference type="Proteomes" id="UP001501175"/>
    </source>
</evidence>
<keyword evidence="1" id="KW-0812">Transmembrane</keyword>
<accession>A0ABP8MHE0</accession>
<dbReference type="EMBL" id="BAABHD010000005">
    <property type="protein sequence ID" value="GAA4449005.1"/>
    <property type="molecule type" value="Genomic_DNA"/>
</dbReference>
<keyword evidence="2" id="KW-0732">Signal</keyword>